<dbReference type="RefSeq" id="WP_090243409.1">
    <property type="nucleotide sequence ID" value="NZ_FNOU01000003.1"/>
</dbReference>
<keyword evidence="1" id="KW-0812">Transmembrane</keyword>
<reference evidence="3" key="1">
    <citation type="submission" date="2016-10" db="EMBL/GenBank/DDBJ databases">
        <authorList>
            <person name="Varghese N."/>
            <person name="Submissions S."/>
        </authorList>
    </citation>
    <scope>NUCLEOTIDE SEQUENCE [LARGE SCALE GENOMIC DNA]</scope>
    <source>
        <strain evidence="3">VPI 5359</strain>
    </source>
</reference>
<protein>
    <submittedName>
        <fullName evidence="2">Uncharacterized protein</fullName>
    </submittedName>
</protein>
<proteinExistence type="predicted"/>
<keyword evidence="1" id="KW-0472">Membrane</keyword>
<feature type="transmembrane region" description="Helical" evidence="1">
    <location>
        <begin position="12"/>
        <end position="29"/>
    </location>
</feature>
<accession>A0A1H3CLQ5</accession>
<dbReference type="AlphaFoldDB" id="A0A1H3CLQ5"/>
<evidence type="ECO:0000256" key="1">
    <source>
        <dbReference type="SAM" id="Phobius"/>
    </source>
</evidence>
<organism evidence="2 3">
    <name type="scientific">Eubacterium barkeri</name>
    <name type="common">Clostridium barkeri</name>
    <dbReference type="NCBI Taxonomy" id="1528"/>
    <lineage>
        <taxon>Bacteria</taxon>
        <taxon>Bacillati</taxon>
        <taxon>Bacillota</taxon>
        <taxon>Clostridia</taxon>
        <taxon>Eubacteriales</taxon>
        <taxon>Eubacteriaceae</taxon>
        <taxon>Eubacterium</taxon>
    </lineage>
</organism>
<evidence type="ECO:0000313" key="3">
    <source>
        <dbReference type="Proteomes" id="UP000199652"/>
    </source>
</evidence>
<dbReference type="Proteomes" id="UP000199652">
    <property type="component" value="Unassembled WGS sequence"/>
</dbReference>
<dbReference type="STRING" id="1528.SAMN04488579_103129"/>
<dbReference type="OrthoDB" id="9818234at2"/>
<gene>
    <name evidence="2" type="ORF">SAMN04488579_103129</name>
</gene>
<name>A0A1H3CLQ5_EUBBA</name>
<keyword evidence="3" id="KW-1185">Reference proteome</keyword>
<dbReference type="EMBL" id="FNOU01000003">
    <property type="protein sequence ID" value="SDX54369.1"/>
    <property type="molecule type" value="Genomic_DNA"/>
</dbReference>
<keyword evidence="1" id="KW-1133">Transmembrane helix</keyword>
<evidence type="ECO:0000313" key="2">
    <source>
        <dbReference type="EMBL" id="SDX54369.1"/>
    </source>
</evidence>
<sequence>MDENSKNAFKWCALLMAVTIASAIGYWLYMVRERNVEIDIGLYGPRVSAQNNNEDDYQKIPKYTVSCNRKGTIHQMAVFSLIPESEVLLKNSFSGSDDGGSMGYTVDGKTWYYQEAFIQILKEINGEWQSLYTYDLDDCSQEGLFNLGIVRRQGPQGSAVDVGNQLDFQLVRFVDRFNQQHDFLITEYTILNSAGLSVQTDTQIFDLEDPASTSDRQKMAILGRLEDTLNDPDDAIGVYKILQRSGNTSPYALSRLFEYNAVTGRYEIQQNVKQAWLAEMDVLIQQAALQ</sequence>